<feature type="region of interest" description="Disordered" evidence="1">
    <location>
        <begin position="103"/>
        <end position="134"/>
    </location>
</feature>
<evidence type="ECO:0000313" key="3">
    <source>
        <dbReference type="Proteomes" id="UP001596337"/>
    </source>
</evidence>
<name>A0ABW2BZP2_9PSEU</name>
<feature type="region of interest" description="Disordered" evidence="1">
    <location>
        <begin position="1"/>
        <end position="26"/>
    </location>
</feature>
<feature type="compositionally biased region" description="Basic residues" evidence="1">
    <location>
        <begin position="1"/>
        <end position="11"/>
    </location>
</feature>
<dbReference type="EMBL" id="JBHSXX010000001">
    <property type="protein sequence ID" value="MFC6868497.1"/>
    <property type="molecule type" value="Genomic_DNA"/>
</dbReference>
<keyword evidence="3" id="KW-1185">Reference proteome</keyword>
<reference evidence="3" key="1">
    <citation type="journal article" date="2019" name="Int. J. Syst. Evol. Microbiol.">
        <title>The Global Catalogue of Microorganisms (GCM) 10K type strain sequencing project: providing services to taxonomists for standard genome sequencing and annotation.</title>
        <authorList>
            <consortium name="The Broad Institute Genomics Platform"/>
            <consortium name="The Broad Institute Genome Sequencing Center for Infectious Disease"/>
            <person name="Wu L."/>
            <person name="Ma J."/>
        </authorList>
    </citation>
    <scope>NUCLEOTIDE SEQUENCE [LARGE SCALE GENOMIC DNA]</scope>
    <source>
        <strain evidence="3">KCTC 32255</strain>
    </source>
</reference>
<accession>A0ABW2BZP2</accession>
<gene>
    <name evidence="2" type="ORF">ACFQGD_15250</name>
</gene>
<proteinExistence type="predicted"/>
<sequence>MTHTWHLRPARKSGTTSRPADAQTGDTDVAAAHPHCTFCAIANTTVGVLIGLAPVATPLLTGRAELALWGLPLTLLILGYTARRVGHVGFLPGADRIAHATGLSRIVGPDSPEHDAQTDTALPQRKGGSDDEQR</sequence>
<protein>
    <recommendedName>
        <fullName evidence="4">DUF983 domain-containing protein</fullName>
    </recommendedName>
</protein>
<organism evidence="2 3">
    <name type="scientific">Haloechinothrix salitolerans</name>
    <dbReference type="NCBI Taxonomy" id="926830"/>
    <lineage>
        <taxon>Bacteria</taxon>
        <taxon>Bacillati</taxon>
        <taxon>Actinomycetota</taxon>
        <taxon>Actinomycetes</taxon>
        <taxon>Pseudonocardiales</taxon>
        <taxon>Pseudonocardiaceae</taxon>
        <taxon>Haloechinothrix</taxon>
    </lineage>
</organism>
<evidence type="ECO:0000256" key="1">
    <source>
        <dbReference type="SAM" id="MobiDB-lite"/>
    </source>
</evidence>
<dbReference type="RefSeq" id="WP_345392713.1">
    <property type="nucleotide sequence ID" value="NZ_BAABLA010000011.1"/>
</dbReference>
<evidence type="ECO:0008006" key="4">
    <source>
        <dbReference type="Google" id="ProtNLM"/>
    </source>
</evidence>
<evidence type="ECO:0000313" key="2">
    <source>
        <dbReference type="EMBL" id="MFC6868497.1"/>
    </source>
</evidence>
<comment type="caution">
    <text evidence="2">The sequence shown here is derived from an EMBL/GenBank/DDBJ whole genome shotgun (WGS) entry which is preliminary data.</text>
</comment>
<dbReference type="Proteomes" id="UP001596337">
    <property type="component" value="Unassembled WGS sequence"/>
</dbReference>